<dbReference type="EMBL" id="JARKIF010000023">
    <property type="protein sequence ID" value="KAJ7615964.1"/>
    <property type="molecule type" value="Genomic_DNA"/>
</dbReference>
<keyword evidence="4" id="KW-1185">Reference proteome</keyword>
<organism evidence="3 4">
    <name type="scientific">Roridomyces roridus</name>
    <dbReference type="NCBI Taxonomy" id="1738132"/>
    <lineage>
        <taxon>Eukaryota</taxon>
        <taxon>Fungi</taxon>
        <taxon>Dikarya</taxon>
        <taxon>Basidiomycota</taxon>
        <taxon>Agaricomycotina</taxon>
        <taxon>Agaricomycetes</taxon>
        <taxon>Agaricomycetidae</taxon>
        <taxon>Agaricales</taxon>
        <taxon>Marasmiineae</taxon>
        <taxon>Mycenaceae</taxon>
        <taxon>Roridomyces</taxon>
    </lineage>
</organism>
<name>A0AAD7BBP0_9AGAR</name>
<feature type="transmembrane region" description="Helical" evidence="2">
    <location>
        <begin position="26"/>
        <end position="45"/>
    </location>
</feature>
<evidence type="ECO:0000256" key="1">
    <source>
        <dbReference type="SAM" id="MobiDB-lite"/>
    </source>
</evidence>
<reference evidence="3" key="1">
    <citation type="submission" date="2023-03" db="EMBL/GenBank/DDBJ databases">
        <title>Massive genome expansion in bonnet fungi (Mycena s.s.) driven by repeated elements and novel gene families across ecological guilds.</title>
        <authorList>
            <consortium name="Lawrence Berkeley National Laboratory"/>
            <person name="Harder C.B."/>
            <person name="Miyauchi S."/>
            <person name="Viragh M."/>
            <person name="Kuo A."/>
            <person name="Thoen E."/>
            <person name="Andreopoulos B."/>
            <person name="Lu D."/>
            <person name="Skrede I."/>
            <person name="Drula E."/>
            <person name="Henrissat B."/>
            <person name="Morin E."/>
            <person name="Kohler A."/>
            <person name="Barry K."/>
            <person name="LaButti K."/>
            <person name="Morin E."/>
            <person name="Salamov A."/>
            <person name="Lipzen A."/>
            <person name="Mereny Z."/>
            <person name="Hegedus B."/>
            <person name="Baldrian P."/>
            <person name="Stursova M."/>
            <person name="Weitz H."/>
            <person name="Taylor A."/>
            <person name="Grigoriev I.V."/>
            <person name="Nagy L.G."/>
            <person name="Martin F."/>
            <person name="Kauserud H."/>
        </authorList>
    </citation>
    <scope>NUCLEOTIDE SEQUENCE</scope>
    <source>
        <strain evidence="3">9284</strain>
    </source>
</reference>
<dbReference type="AlphaFoldDB" id="A0AAD7BBP0"/>
<dbReference type="Proteomes" id="UP001221142">
    <property type="component" value="Unassembled WGS sequence"/>
</dbReference>
<gene>
    <name evidence="3" type="ORF">FB45DRAFT_757645</name>
</gene>
<sequence>HPQWYIRCIMYLVAFLHTKHRVTFRGAGLILVCLGFIFSCLMGNFSDAVALPRTLKTVFSRFDINDHFTVHPICFQCHHVFEPDIDPDTFCSDCEEEVFGARASENIDSEPDGAGDGPRLGKRRPNLVSPIQLLSTGLQDFFKRPGMVSAVNCWRSRTQVEGELNCMQDGRVWNEMKDKDGNSFFHGPHADEEIRLGVSFSLDCCSLHNRYRSENLIFSGGTGQKEPTAEQLQHYLKIIVDDLIMLYEDGIVVNTPEFPNGIIVRVESYVLADHR</sequence>
<proteinExistence type="predicted"/>
<evidence type="ECO:0000313" key="3">
    <source>
        <dbReference type="EMBL" id="KAJ7615964.1"/>
    </source>
</evidence>
<keyword evidence="2" id="KW-0472">Membrane</keyword>
<comment type="caution">
    <text evidence="3">The sequence shown here is derived from an EMBL/GenBank/DDBJ whole genome shotgun (WGS) entry which is preliminary data.</text>
</comment>
<feature type="region of interest" description="Disordered" evidence="1">
    <location>
        <begin position="105"/>
        <end position="125"/>
    </location>
</feature>
<keyword evidence="2" id="KW-1133">Transmembrane helix</keyword>
<evidence type="ECO:0000256" key="2">
    <source>
        <dbReference type="SAM" id="Phobius"/>
    </source>
</evidence>
<accession>A0AAD7BBP0</accession>
<evidence type="ECO:0000313" key="4">
    <source>
        <dbReference type="Proteomes" id="UP001221142"/>
    </source>
</evidence>
<feature type="non-terminal residue" evidence="3">
    <location>
        <position position="275"/>
    </location>
</feature>
<protein>
    <submittedName>
        <fullName evidence="3">Uncharacterized protein</fullName>
    </submittedName>
</protein>
<keyword evidence="2" id="KW-0812">Transmembrane</keyword>